<dbReference type="PANTHER" id="PTHR37164">
    <property type="entry name" value="BACTERIOHEMERYTHRIN"/>
    <property type="match status" value="1"/>
</dbReference>
<reference evidence="6" key="1">
    <citation type="submission" date="2011-12" db="EMBL/GenBank/DDBJ databases">
        <title>Complete sequence of Clostridium clariflavum DSM 19732.</title>
        <authorList>
            <consortium name="US DOE Joint Genome Institute"/>
            <person name="Lucas S."/>
            <person name="Han J."/>
            <person name="Lapidus A."/>
            <person name="Cheng J.-F."/>
            <person name="Goodwin L."/>
            <person name="Pitluck S."/>
            <person name="Peters L."/>
            <person name="Teshima H."/>
            <person name="Detter J.C."/>
            <person name="Han C."/>
            <person name="Tapia R."/>
            <person name="Land M."/>
            <person name="Hauser L."/>
            <person name="Kyrpides N."/>
            <person name="Ivanova N."/>
            <person name="Pagani I."/>
            <person name="Kitzmiller T."/>
            <person name="Lynd L."/>
            <person name="Izquierdo J."/>
            <person name="Woyke T."/>
        </authorList>
    </citation>
    <scope>NUCLEOTIDE SEQUENCE [LARGE SCALE GENOMIC DNA]</scope>
    <source>
        <strain evidence="6">DSM 19732 / NBRC 101661 / EBR45</strain>
    </source>
</reference>
<organism evidence="5 6">
    <name type="scientific">Acetivibrio clariflavus (strain DSM 19732 / NBRC 101661 / EBR45)</name>
    <name type="common">Clostridium clariflavum</name>
    <dbReference type="NCBI Taxonomy" id="720554"/>
    <lineage>
        <taxon>Bacteria</taxon>
        <taxon>Bacillati</taxon>
        <taxon>Bacillota</taxon>
        <taxon>Clostridia</taxon>
        <taxon>Eubacteriales</taxon>
        <taxon>Oscillospiraceae</taxon>
        <taxon>Acetivibrio</taxon>
    </lineage>
</organism>
<dbReference type="AlphaFoldDB" id="G8LST7"/>
<evidence type="ECO:0000256" key="2">
    <source>
        <dbReference type="ARBA" id="ARBA00022723"/>
    </source>
</evidence>
<dbReference type="GO" id="GO:0046872">
    <property type="term" value="F:metal ion binding"/>
    <property type="evidence" value="ECO:0007669"/>
    <property type="project" value="UniProtKB-KW"/>
</dbReference>
<dbReference type="PANTHER" id="PTHR37164:SF1">
    <property type="entry name" value="BACTERIOHEMERYTHRIN"/>
    <property type="match status" value="1"/>
</dbReference>
<sequence length="134" mass="15403">MAIEWRTSYEIGVKQIDMQHKALFDKINDLLEACNSNKGKEEVINTINFLGDYVVTHFADEEKLQRESGYPEYAGHKAAHDKFVKDYESLKTRFEQEGISLNFVFTVNKVIVDWLIKHIGNADKAFGDFLKAKG</sequence>
<gene>
    <name evidence="5" type="ordered locus">Clocl_4014</name>
</gene>
<dbReference type="InterPro" id="IPR012827">
    <property type="entry name" value="Hemerythrin_metal-bd"/>
</dbReference>
<evidence type="ECO:0000256" key="3">
    <source>
        <dbReference type="ARBA" id="ARBA00023004"/>
    </source>
</evidence>
<dbReference type="Pfam" id="PF01814">
    <property type="entry name" value="Hemerythrin"/>
    <property type="match status" value="1"/>
</dbReference>
<dbReference type="NCBIfam" id="TIGR02481">
    <property type="entry name" value="hemeryth_dom"/>
    <property type="match status" value="1"/>
</dbReference>
<dbReference type="RefSeq" id="WP_014256949.1">
    <property type="nucleotide sequence ID" value="NC_016627.1"/>
</dbReference>
<dbReference type="eggNOG" id="COG2703">
    <property type="taxonomic scope" value="Bacteria"/>
</dbReference>
<dbReference type="InterPro" id="IPR035938">
    <property type="entry name" value="Hemerythrin-like_sf"/>
</dbReference>
<dbReference type="OrthoDB" id="9797092at2"/>
<name>G8LST7_ACECE</name>
<dbReference type="Gene3D" id="1.20.120.50">
    <property type="entry name" value="Hemerythrin-like"/>
    <property type="match status" value="1"/>
</dbReference>
<dbReference type="InterPro" id="IPR012312">
    <property type="entry name" value="Hemerythrin-like"/>
</dbReference>
<dbReference type="CDD" id="cd12107">
    <property type="entry name" value="Hemerythrin"/>
    <property type="match status" value="1"/>
</dbReference>
<comment type="similarity">
    <text evidence="1">Belongs to the hemerythrin family.</text>
</comment>
<accession>G8LST7</accession>
<evidence type="ECO:0000313" key="6">
    <source>
        <dbReference type="Proteomes" id="UP000005435"/>
    </source>
</evidence>
<keyword evidence="6" id="KW-1185">Reference proteome</keyword>
<feature type="domain" description="Hemerythrin-like" evidence="4">
    <location>
        <begin position="12"/>
        <end position="125"/>
    </location>
</feature>
<protein>
    <submittedName>
        <fullName evidence="5">Hemerythrin-like metal-binding domain-containing protein</fullName>
    </submittedName>
</protein>
<dbReference type="SUPFAM" id="SSF47188">
    <property type="entry name" value="Hemerythrin-like"/>
    <property type="match status" value="1"/>
</dbReference>
<dbReference type="STRING" id="720554.Clocl_4014"/>
<dbReference type="InterPro" id="IPR050669">
    <property type="entry name" value="Hemerythrin"/>
</dbReference>
<reference evidence="5 6" key="2">
    <citation type="journal article" date="2012" name="Stand. Genomic Sci.">
        <title>Complete Genome Sequence of Clostridium clariflavum DSM 19732.</title>
        <authorList>
            <person name="Izquierdo J.A."/>
            <person name="Goodwin L."/>
            <person name="Davenport K.W."/>
            <person name="Teshima H."/>
            <person name="Bruce D."/>
            <person name="Detter C."/>
            <person name="Tapia R."/>
            <person name="Han S."/>
            <person name="Land M."/>
            <person name="Hauser L."/>
            <person name="Jeffries C.D."/>
            <person name="Han J."/>
            <person name="Pitluck S."/>
            <person name="Nolan M."/>
            <person name="Chen A."/>
            <person name="Huntemann M."/>
            <person name="Mavromatis K."/>
            <person name="Mikhailova N."/>
            <person name="Liolios K."/>
            <person name="Woyke T."/>
            <person name="Lynd L.R."/>
        </authorList>
    </citation>
    <scope>NUCLEOTIDE SEQUENCE [LARGE SCALE GENOMIC DNA]</scope>
    <source>
        <strain evidence="6">DSM 19732 / NBRC 101661 / EBR45</strain>
    </source>
</reference>
<evidence type="ECO:0000313" key="5">
    <source>
        <dbReference type="EMBL" id="AEV70450.1"/>
    </source>
</evidence>
<dbReference type="NCBIfam" id="NF033749">
    <property type="entry name" value="bact_hemeryth"/>
    <property type="match status" value="1"/>
</dbReference>
<evidence type="ECO:0000259" key="4">
    <source>
        <dbReference type="Pfam" id="PF01814"/>
    </source>
</evidence>
<keyword evidence="3" id="KW-0408">Iron</keyword>
<proteinExistence type="inferred from homology"/>
<evidence type="ECO:0000256" key="1">
    <source>
        <dbReference type="ARBA" id="ARBA00010587"/>
    </source>
</evidence>
<dbReference type="EMBL" id="CP003065">
    <property type="protein sequence ID" value="AEV70450.1"/>
    <property type="molecule type" value="Genomic_DNA"/>
</dbReference>
<dbReference type="KEGG" id="ccl:Clocl_4014"/>
<keyword evidence="2" id="KW-0479">Metal-binding</keyword>
<dbReference type="Proteomes" id="UP000005435">
    <property type="component" value="Chromosome"/>
</dbReference>
<dbReference type="HOGENOM" id="CLU_086902_3_1_9"/>